<protein>
    <submittedName>
        <fullName evidence="1">Uncharacterized protein</fullName>
    </submittedName>
</protein>
<dbReference type="EMBL" id="GBRH01259405">
    <property type="protein sequence ID" value="JAD38490.1"/>
    <property type="molecule type" value="Transcribed_RNA"/>
</dbReference>
<name>A0A0A8ZP01_ARUDO</name>
<accession>A0A0A8ZP01</accession>
<reference evidence="1" key="1">
    <citation type="submission" date="2014-09" db="EMBL/GenBank/DDBJ databases">
        <authorList>
            <person name="Magalhaes I.L.F."/>
            <person name="Oliveira U."/>
            <person name="Santos F.R."/>
            <person name="Vidigal T.H.D.A."/>
            <person name="Brescovit A.D."/>
            <person name="Santos A.J."/>
        </authorList>
    </citation>
    <scope>NUCLEOTIDE SEQUENCE</scope>
    <source>
        <tissue evidence="1">Shoot tissue taken approximately 20 cm above the soil surface</tissue>
    </source>
</reference>
<reference evidence="1" key="2">
    <citation type="journal article" date="2015" name="Data Brief">
        <title>Shoot transcriptome of the giant reed, Arundo donax.</title>
        <authorList>
            <person name="Barrero R.A."/>
            <person name="Guerrero F.D."/>
            <person name="Moolhuijzen P."/>
            <person name="Goolsby J.A."/>
            <person name="Tidwell J."/>
            <person name="Bellgard S.E."/>
            <person name="Bellgard M.I."/>
        </authorList>
    </citation>
    <scope>NUCLEOTIDE SEQUENCE</scope>
    <source>
        <tissue evidence="1">Shoot tissue taken approximately 20 cm above the soil surface</tissue>
    </source>
</reference>
<dbReference type="AlphaFoldDB" id="A0A0A8ZP01"/>
<proteinExistence type="predicted"/>
<evidence type="ECO:0000313" key="1">
    <source>
        <dbReference type="EMBL" id="JAD38490.1"/>
    </source>
</evidence>
<organism evidence="1">
    <name type="scientific">Arundo donax</name>
    <name type="common">Giant reed</name>
    <name type="synonym">Donax arundinaceus</name>
    <dbReference type="NCBI Taxonomy" id="35708"/>
    <lineage>
        <taxon>Eukaryota</taxon>
        <taxon>Viridiplantae</taxon>
        <taxon>Streptophyta</taxon>
        <taxon>Embryophyta</taxon>
        <taxon>Tracheophyta</taxon>
        <taxon>Spermatophyta</taxon>
        <taxon>Magnoliopsida</taxon>
        <taxon>Liliopsida</taxon>
        <taxon>Poales</taxon>
        <taxon>Poaceae</taxon>
        <taxon>PACMAD clade</taxon>
        <taxon>Arundinoideae</taxon>
        <taxon>Arundineae</taxon>
        <taxon>Arundo</taxon>
    </lineage>
</organism>
<sequence length="23" mass="2688">MTVMLHSVPYLHLGVLRFNFSLL</sequence>